<dbReference type="InterPro" id="IPR012337">
    <property type="entry name" value="RNaseH-like_sf"/>
</dbReference>
<evidence type="ECO:0000313" key="3">
    <source>
        <dbReference type="Proteomes" id="UP000631114"/>
    </source>
</evidence>
<dbReference type="GO" id="GO:0003676">
    <property type="term" value="F:nucleic acid binding"/>
    <property type="evidence" value="ECO:0007669"/>
    <property type="project" value="InterPro"/>
</dbReference>
<evidence type="ECO:0000259" key="1">
    <source>
        <dbReference type="Pfam" id="PF13456"/>
    </source>
</evidence>
<proteinExistence type="predicted"/>
<reference evidence="2 3" key="1">
    <citation type="submission" date="2020-10" db="EMBL/GenBank/DDBJ databases">
        <title>The Coptis chinensis genome and diversification of protoberbering-type alkaloids.</title>
        <authorList>
            <person name="Wang B."/>
            <person name="Shu S."/>
            <person name="Song C."/>
            <person name="Liu Y."/>
        </authorList>
    </citation>
    <scope>NUCLEOTIDE SEQUENCE [LARGE SCALE GENOMIC DNA]</scope>
    <source>
        <strain evidence="2">HL-2020</strain>
        <tissue evidence="2">Leaf</tissue>
    </source>
</reference>
<evidence type="ECO:0000313" key="2">
    <source>
        <dbReference type="EMBL" id="KAF9621806.1"/>
    </source>
</evidence>
<dbReference type="EMBL" id="JADFTS010000002">
    <property type="protein sequence ID" value="KAF9621806.1"/>
    <property type="molecule type" value="Genomic_DNA"/>
</dbReference>
<gene>
    <name evidence="2" type="ORF">IFM89_028244</name>
</gene>
<dbReference type="Gene3D" id="3.30.420.10">
    <property type="entry name" value="Ribonuclease H-like superfamily/Ribonuclease H"/>
    <property type="match status" value="1"/>
</dbReference>
<keyword evidence="3" id="KW-1185">Reference proteome</keyword>
<dbReference type="AlphaFoldDB" id="A0A835MFF6"/>
<accession>A0A835MFF6</accession>
<sequence length="186" mass="20873">MSQVTQVYFDSIYKQSKLSFLPSVIFWGPPPPPPLPLPLPYRPPPPPLLYFPNNQRPLPILPSPPPPPTCSNSGPYYINRYYRWAKPLARYSTLNTDGSVSKNGSKIGGIIRNSIGESLIAAFANICPDMDVYAVEFWAIRRGLELALSNGVRFINVDTDSSIAITVGELLLRRSEVLWHNCRFKL</sequence>
<dbReference type="InterPro" id="IPR053151">
    <property type="entry name" value="RNase_H-like"/>
</dbReference>
<dbReference type="PANTHER" id="PTHR47723">
    <property type="entry name" value="OS05G0353850 PROTEIN"/>
    <property type="match status" value="1"/>
</dbReference>
<organism evidence="2 3">
    <name type="scientific">Coptis chinensis</name>
    <dbReference type="NCBI Taxonomy" id="261450"/>
    <lineage>
        <taxon>Eukaryota</taxon>
        <taxon>Viridiplantae</taxon>
        <taxon>Streptophyta</taxon>
        <taxon>Embryophyta</taxon>
        <taxon>Tracheophyta</taxon>
        <taxon>Spermatophyta</taxon>
        <taxon>Magnoliopsida</taxon>
        <taxon>Ranunculales</taxon>
        <taxon>Ranunculaceae</taxon>
        <taxon>Coptidoideae</taxon>
        <taxon>Coptis</taxon>
    </lineage>
</organism>
<dbReference type="CDD" id="cd06222">
    <property type="entry name" value="RNase_H_like"/>
    <property type="match status" value="1"/>
</dbReference>
<dbReference type="InterPro" id="IPR002156">
    <property type="entry name" value="RNaseH_domain"/>
</dbReference>
<dbReference type="GO" id="GO:0004523">
    <property type="term" value="F:RNA-DNA hybrid ribonuclease activity"/>
    <property type="evidence" value="ECO:0007669"/>
    <property type="project" value="InterPro"/>
</dbReference>
<dbReference type="OrthoDB" id="1906820at2759"/>
<dbReference type="InterPro" id="IPR036397">
    <property type="entry name" value="RNaseH_sf"/>
</dbReference>
<comment type="caution">
    <text evidence="2">The sequence shown here is derived from an EMBL/GenBank/DDBJ whole genome shotgun (WGS) entry which is preliminary data.</text>
</comment>
<protein>
    <recommendedName>
        <fullName evidence="1">RNase H type-1 domain-containing protein</fullName>
    </recommendedName>
</protein>
<name>A0A835MFF6_9MAGN</name>
<dbReference type="SUPFAM" id="SSF53098">
    <property type="entry name" value="Ribonuclease H-like"/>
    <property type="match status" value="1"/>
</dbReference>
<feature type="domain" description="RNase H type-1" evidence="1">
    <location>
        <begin position="95"/>
        <end position="163"/>
    </location>
</feature>
<dbReference type="Pfam" id="PF13456">
    <property type="entry name" value="RVT_3"/>
    <property type="match status" value="1"/>
</dbReference>
<dbReference type="PANTHER" id="PTHR47723:SF19">
    <property type="entry name" value="POLYNUCLEOTIDYL TRANSFERASE, RIBONUCLEASE H-LIKE SUPERFAMILY PROTEIN"/>
    <property type="match status" value="1"/>
</dbReference>
<dbReference type="InterPro" id="IPR044730">
    <property type="entry name" value="RNase_H-like_dom_plant"/>
</dbReference>
<dbReference type="Proteomes" id="UP000631114">
    <property type="component" value="Unassembled WGS sequence"/>
</dbReference>